<reference evidence="4" key="1">
    <citation type="submission" date="2016-06" db="UniProtKB">
        <authorList>
            <consortium name="WormBaseParasite"/>
        </authorList>
    </citation>
    <scope>IDENTIFICATION</scope>
</reference>
<organism evidence="4">
    <name type="scientific">Schistocephalus solidus</name>
    <name type="common">Tapeworm</name>
    <dbReference type="NCBI Taxonomy" id="70667"/>
    <lineage>
        <taxon>Eukaryota</taxon>
        <taxon>Metazoa</taxon>
        <taxon>Spiralia</taxon>
        <taxon>Lophotrochozoa</taxon>
        <taxon>Platyhelminthes</taxon>
        <taxon>Cestoda</taxon>
        <taxon>Eucestoda</taxon>
        <taxon>Diphyllobothriidea</taxon>
        <taxon>Diphyllobothriidae</taxon>
        <taxon>Schistocephalus</taxon>
    </lineage>
</organism>
<proteinExistence type="predicted"/>
<dbReference type="Proteomes" id="UP000275846">
    <property type="component" value="Unassembled WGS sequence"/>
</dbReference>
<dbReference type="WBParaSite" id="SSLN_0000049701-mRNA-1">
    <property type="protein sequence ID" value="SSLN_0000049701-mRNA-1"/>
    <property type="gene ID" value="SSLN_0000049701"/>
</dbReference>
<protein>
    <submittedName>
        <fullName evidence="2 4">Uncharacterized protein</fullName>
    </submittedName>
</protein>
<name>A0A183S8C6_SCHSO</name>
<evidence type="ECO:0000313" key="3">
    <source>
        <dbReference type="Proteomes" id="UP000275846"/>
    </source>
</evidence>
<feature type="compositionally biased region" description="Acidic residues" evidence="1">
    <location>
        <begin position="1"/>
        <end position="11"/>
    </location>
</feature>
<evidence type="ECO:0000313" key="4">
    <source>
        <dbReference type="WBParaSite" id="SSLN_0000049701-mRNA-1"/>
    </source>
</evidence>
<dbReference type="AlphaFoldDB" id="A0A183S8C6"/>
<sequence length="78" mass="8741">MEEEEEDEEEEAGRKRRERGSEGAWGSLPLAILSPLRSTNRSDDIEPRLLNPPRGVPEGIPDQIIFPSCLLCLKLALN</sequence>
<evidence type="ECO:0000313" key="2">
    <source>
        <dbReference type="EMBL" id="VDL85664.1"/>
    </source>
</evidence>
<evidence type="ECO:0000256" key="1">
    <source>
        <dbReference type="SAM" id="MobiDB-lite"/>
    </source>
</evidence>
<reference evidence="2 3" key="2">
    <citation type="submission" date="2018-11" db="EMBL/GenBank/DDBJ databases">
        <authorList>
            <consortium name="Pathogen Informatics"/>
        </authorList>
    </citation>
    <scope>NUCLEOTIDE SEQUENCE [LARGE SCALE GENOMIC DNA]</scope>
    <source>
        <strain evidence="2 3">NST_G2</strain>
    </source>
</reference>
<keyword evidence="3" id="KW-1185">Reference proteome</keyword>
<gene>
    <name evidence="2" type="ORF">SSLN_LOCUS474</name>
</gene>
<feature type="region of interest" description="Disordered" evidence="1">
    <location>
        <begin position="35"/>
        <end position="57"/>
    </location>
</feature>
<dbReference type="EMBL" id="UYSU01000345">
    <property type="protein sequence ID" value="VDL85664.1"/>
    <property type="molecule type" value="Genomic_DNA"/>
</dbReference>
<accession>A0A183S8C6</accession>
<feature type="region of interest" description="Disordered" evidence="1">
    <location>
        <begin position="1"/>
        <end position="22"/>
    </location>
</feature>